<evidence type="ECO:0000256" key="5">
    <source>
        <dbReference type="ARBA" id="ARBA00023136"/>
    </source>
</evidence>
<evidence type="ECO:0000313" key="8">
    <source>
        <dbReference type="EMBL" id="GFM35761.1"/>
    </source>
</evidence>
<dbReference type="Proteomes" id="UP000503820">
    <property type="component" value="Unassembled WGS sequence"/>
</dbReference>
<dbReference type="InterPro" id="IPR001851">
    <property type="entry name" value="ABC_transp_permease"/>
</dbReference>
<feature type="transmembrane region" description="Helical" evidence="7">
    <location>
        <begin position="281"/>
        <end position="310"/>
    </location>
</feature>
<dbReference type="PANTHER" id="PTHR47089:SF1">
    <property type="entry name" value="GUANOSINE ABC TRANSPORTER PERMEASE PROTEIN NUPP"/>
    <property type="match status" value="1"/>
</dbReference>
<feature type="transmembrane region" description="Helical" evidence="7">
    <location>
        <begin position="322"/>
        <end position="345"/>
    </location>
</feature>
<name>A0A7J0BRB8_9BACT</name>
<reference evidence="8 9" key="1">
    <citation type="submission" date="2020-05" db="EMBL/GenBank/DDBJ databases">
        <title>Draft genome sequence of Desulfovibrio psychrotolerans JS1T.</title>
        <authorList>
            <person name="Ueno A."/>
            <person name="Tamazawa S."/>
            <person name="Tamamura S."/>
            <person name="Murakami T."/>
            <person name="Kiyama T."/>
            <person name="Inomata H."/>
            <person name="Amano Y."/>
            <person name="Miyakawa K."/>
            <person name="Tamaki H."/>
            <person name="Naganuma T."/>
            <person name="Kaneko K."/>
        </authorList>
    </citation>
    <scope>NUCLEOTIDE SEQUENCE [LARGE SCALE GENOMIC DNA]</scope>
    <source>
        <strain evidence="8 9">JS1</strain>
    </source>
</reference>
<feature type="transmembrane region" description="Helical" evidence="7">
    <location>
        <begin position="95"/>
        <end position="114"/>
    </location>
</feature>
<evidence type="ECO:0000256" key="6">
    <source>
        <dbReference type="SAM" id="MobiDB-lite"/>
    </source>
</evidence>
<dbReference type="AlphaFoldDB" id="A0A7J0BRB8"/>
<feature type="region of interest" description="Disordered" evidence="6">
    <location>
        <begin position="353"/>
        <end position="376"/>
    </location>
</feature>
<keyword evidence="9" id="KW-1185">Reference proteome</keyword>
<feature type="transmembrane region" description="Helical" evidence="7">
    <location>
        <begin position="120"/>
        <end position="139"/>
    </location>
</feature>
<feature type="transmembrane region" description="Helical" evidence="7">
    <location>
        <begin position="65"/>
        <end position="83"/>
    </location>
</feature>
<keyword evidence="5 7" id="KW-0472">Membrane</keyword>
<evidence type="ECO:0000313" key="9">
    <source>
        <dbReference type="Proteomes" id="UP000503820"/>
    </source>
</evidence>
<dbReference type="RefSeq" id="WP_174408437.1">
    <property type="nucleotide sequence ID" value="NZ_BLVP01000001.1"/>
</dbReference>
<accession>A0A7J0BRB8</accession>
<evidence type="ECO:0000256" key="2">
    <source>
        <dbReference type="ARBA" id="ARBA00022475"/>
    </source>
</evidence>
<evidence type="ECO:0000256" key="3">
    <source>
        <dbReference type="ARBA" id="ARBA00022692"/>
    </source>
</evidence>
<evidence type="ECO:0000256" key="7">
    <source>
        <dbReference type="SAM" id="Phobius"/>
    </source>
</evidence>
<dbReference type="PROSITE" id="PS51257">
    <property type="entry name" value="PROKAR_LIPOPROTEIN"/>
    <property type="match status" value="1"/>
</dbReference>
<dbReference type="PANTHER" id="PTHR47089">
    <property type="entry name" value="ABC TRANSPORTER, PERMEASE PROTEIN"/>
    <property type="match status" value="1"/>
</dbReference>
<organism evidence="8 9">
    <name type="scientific">Desulfovibrio psychrotolerans</name>
    <dbReference type="NCBI Taxonomy" id="415242"/>
    <lineage>
        <taxon>Bacteria</taxon>
        <taxon>Pseudomonadati</taxon>
        <taxon>Thermodesulfobacteriota</taxon>
        <taxon>Desulfovibrionia</taxon>
        <taxon>Desulfovibrionales</taxon>
        <taxon>Desulfovibrionaceae</taxon>
        <taxon>Desulfovibrio</taxon>
    </lineage>
</organism>
<evidence type="ECO:0000256" key="4">
    <source>
        <dbReference type="ARBA" id="ARBA00022989"/>
    </source>
</evidence>
<keyword evidence="4 7" id="KW-1133">Transmembrane helix</keyword>
<feature type="transmembrane region" description="Helical" evidence="7">
    <location>
        <begin position="12"/>
        <end position="38"/>
    </location>
</feature>
<feature type="transmembrane region" description="Helical" evidence="7">
    <location>
        <begin position="151"/>
        <end position="170"/>
    </location>
</feature>
<keyword evidence="3 7" id="KW-0812">Transmembrane</keyword>
<protein>
    <submittedName>
        <fullName evidence="8">ABC transporter permease</fullName>
    </submittedName>
</protein>
<comment type="subcellular location">
    <subcellularLocation>
        <location evidence="1">Cell membrane</location>
        <topology evidence="1">Multi-pass membrane protein</topology>
    </subcellularLocation>
</comment>
<sequence>MLGFRIAKRQEPLRWGSFFIFFAALALSLGISCMLLAIQGKPFMRALFMLWDGAFAHDYALEDTALKSIPIFLCSLGVAVCFRMQVWNIGAEGQFALGAIGATWAVLSFPNLPAWALMPFMFFCAAVAGGLWAAVPAFLRLRMGLNEIISTLMFNYIGILLMEYLVYGVWKDPASFGFPMTVIFPDAAIIGSLFGRIHWGAAVCAVVATLLSVFLRRTRLGFELMAGGENPRAARYARMPYGFLVMLVMVVCGALAGWAGLIETSATLNRLQPNVLAGYGYTAIVVAWLARLRIVSIAMYSILLAGLRVGVENLQLELQVPAAFAGIMQGLLLITVLAGQFFIWYEIQRVPGAETSGKGKKGASSTDGSADGGERS</sequence>
<gene>
    <name evidence="8" type="ORF">DSM19430T_04450</name>
</gene>
<dbReference type="Pfam" id="PF02653">
    <property type="entry name" value="BPD_transp_2"/>
    <property type="match status" value="1"/>
</dbReference>
<feature type="transmembrane region" description="Helical" evidence="7">
    <location>
        <begin position="197"/>
        <end position="215"/>
    </location>
</feature>
<dbReference type="GO" id="GO:0005886">
    <property type="term" value="C:plasma membrane"/>
    <property type="evidence" value="ECO:0007669"/>
    <property type="project" value="UniProtKB-SubCell"/>
</dbReference>
<proteinExistence type="predicted"/>
<dbReference type="EMBL" id="BLVP01000001">
    <property type="protein sequence ID" value="GFM35761.1"/>
    <property type="molecule type" value="Genomic_DNA"/>
</dbReference>
<feature type="transmembrane region" description="Helical" evidence="7">
    <location>
        <begin position="241"/>
        <end position="261"/>
    </location>
</feature>
<keyword evidence="2" id="KW-1003">Cell membrane</keyword>
<evidence type="ECO:0000256" key="1">
    <source>
        <dbReference type="ARBA" id="ARBA00004651"/>
    </source>
</evidence>
<comment type="caution">
    <text evidence="8">The sequence shown here is derived from an EMBL/GenBank/DDBJ whole genome shotgun (WGS) entry which is preliminary data.</text>
</comment>
<dbReference type="CDD" id="cd06580">
    <property type="entry name" value="TM_PBP1_transp_TpRbsC_like"/>
    <property type="match status" value="1"/>
</dbReference>
<dbReference type="GO" id="GO:0022857">
    <property type="term" value="F:transmembrane transporter activity"/>
    <property type="evidence" value="ECO:0007669"/>
    <property type="project" value="InterPro"/>
</dbReference>